<feature type="region of interest" description="Disordered" evidence="1">
    <location>
        <begin position="1"/>
        <end position="32"/>
    </location>
</feature>
<reference evidence="2 3" key="1">
    <citation type="submission" date="2023-07" db="EMBL/GenBank/DDBJ databases">
        <title>Sequencing the genomes of 1000 actinobacteria strains.</title>
        <authorList>
            <person name="Klenk H.-P."/>
        </authorList>
    </citation>
    <scope>NUCLEOTIDE SEQUENCE [LARGE SCALE GENOMIC DNA]</scope>
    <source>
        <strain evidence="2 3">DSM 46740</strain>
    </source>
</reference>
<evidence type="ECO:0000256" key="1">
    <source>
        <dbReference type="SAM" id="MobiDB-lite"/>
    </source>
</evidence>
<proteinExistence type="predicted"/>
<comment type="caution">
    <text evidence="2">The sequence shown here is derived from an EMBL/GenBank/DDBJ whole genome shotgun (WGS) entry which is preliminary data.</text>
</comment>
<evidence type="ECO:0000313" key="2">
    <source>
        <dbReference type="EMBL" id="MDP9846697.1"/>
    </source>
</evidence>
<dbReference type="RefSeq" id="WP_307563397.1">
    <property type="nucleotide sequence ID" value="NZ_JBHUCL010000069.1"/>
</dbReference>
<accession>A0ABT9QJ12</accession>
<gene>
    <name evidence="2" type="ORF">J2853_005908</name>
</gene>
<sequence length="93" mass="10073">MITDALKASPDLAPWRPRPGISPTLGDAEPVTPAVRPALLGFTSERRRPRHAHARLSGMFPYPPGRSGYGKRLRKASGLIASMIRMLAVDTSP</sequence>
<dbReference type="Proteomes" id="UP001225356">
    <property type="component" value="Unassembled WGS sequence"/>
</dbReference>
<dbReference type="EMBL" id="JAUSQU010000001">
    <property type="protein sequence ID" value="MDP9846697.1"/>
    <property type="molecule type" value="Genomic_DNA"/>
</dbReference>
<protein>
    <submittedName>
        <fullName evidence="2">Uncharacterized protein</fullName>
    </submittedName>
</protein>
<evidence type="ECO:0000313" key="3">
    <source>
        <dbReference type="Proteomes" id="UP001225356"/>
    </source>
</evidence>
<keyword evidence="3" id="KW-1185">Reference proteome</keyword>
<name>A0ABT9QJ12_9ACTN</name>
<organism evidence="2 3">
    <name type="scientific">Streptosporangium lutulentum</name>
    <dbReference type="NCBI Taxonomy" id="1461250"/>
    <lineage>
        <taxon>Bacteria</taxon>
        <taxon>Bacillati</taxon>
        <taxon>Actinomycetota</taxon>
        <taxon>Actinomycetes</taxon>
        <taxon>Streptosporangiales</taxon>
        <taxon>Streptosporangiaceae</taxon>
        <taxon>Streptosporangium</taxon>
    </lineage>
</organism>